<proteinExistence type="predicted"/>
<keyword evidence="3" id="KW-1185">Reference proteome</keyword>
<organism evidence="1 3">
    <name type="scientific">Verticillium longisporum</name>
    <name type="common">Verticillium dahliae var. longisporum</name>
    <dbReference type="NCBI Taxonomy" id="100787"/>
    <lineage>
        <taxon>Eukaryota</taxon>
        <taxon>Fungi</taxon>
        <taxon>Dikarya</taxon>
        <taxon>Ascomycota</taxon>
        <taxon>Pezizomycotina</taxon>
        <taxon>Sordariomycetes</taxon>
        <taxon>Hypocreomycetidae</taxon>
        <taxon>Glomerellales</taxon>
        <taxon>Plectosphaerellaceae</taxon>
        <taxon>Verticillium</taxon>
    </lineage>
</organism>
<evidence type="ECO:0000313" key="3">
    <source>
        <dbReference type="Proteomes" id="UP000044602"/>
    </source>
</evidence>
<dbReference type="Proteomes" id="UP000044602">
    <property type="component" value="Unassembled WGS sequence"/>
</dbReference>
<protein>
    <submittedName>
        <fullName evidence="1">Uncharacterized protein</fullName>
    </submittedName>
</protein>
<feature type="non-terminal residue" evidence="1">
    <location>
        <position position="1"/>
    </location>
</feature>
<name>A0A0G4MNU5_VERLO</name>
<accession>A0A0G4MNU5</accession>
<dbReference type="EMBL" id="CVQI01036860">
    <property type="protein sequence ID" value="CRK47719.1"/>
    <property type="molecule type" value="Genomic_DNA"/>
</dbReference>
<dbReference type="Proteomes" id="UP000045706">
    <property type="component" value="Unassembled WGS sequence"/>
</dbReference>
<dbReference type="EMBL" id="CVQH01023778">
    <property type="protein sequence ID" value="CRK35973.1"/>
    <property type="molecule type" value="Genomic_DNA"/>
</dbReference>
<evidence type="ECO:0000313" key="2">
    <source>
        <dbReference type="EMBL" id="CRK47719.1"/>
    </source>
</evidence>
<reference evidence="3 4" key="1">
    <citation type="submission" date="2015-05" db="EMBL/GenBank/DDBJ databases">
        <authorList>
            <person name="Fogelqvist Johan"/>
        </authorList>
    </citation>
    <scope>NUCLEOTIDE SEQUENCE [LARGE SCALE GENOMIC DNA]</scope>
    <source>
        <strain evidence="1">VL1</strain>
        <strain evidence="2">VL2</strain>
    </source>
</reference>
<evidence type="ECO:0000313" key="4">
    <source>
        <dbReference type="Proteomes" id="UP000045706"/>
    </source>
</evidence>
<sequence length="10" mass="1255">YRGPTPRRRP</sequence>
<gene>
    <name evidence="1" type="ORF">BN1708_019874</name>
    <name evidence="2" type="ORF">BN1723_020368</name>
</gene>
<evidence type="ECO:0000313" key="1">
    <source>
        <dbReference type="EMBL" id="CRK35973.1"/>
    </source>
</evidence>